<keyword evidence="2" id="KW-1185">Reference proteome</keyword>
<sequence length="115" mass="13172">MTYFYILQSFLTANVVQLQAQWLSGQEVSESNPLAVWSSEKQFVQEFFPLMGYFSISHRAGVEEGLCTCHLIFFTPEHLKWIEAERYGNIPFPGELRSVLQENVPTDTAGRQPLV</sequence>
<proteinExistence type="predicted"/>
<reference evidence="1 2" key="1">
    <citation type="submission" date="2021-06" db="EMBL/GenBank/DDBJ databases">
        <title>Caerostris extrusa draft genome.</title>
        <authorList>
            <person name="Kono N."/>
            <person name="Arakawa K."/>
        </authorList>
    </citation>
    <scope>NUCLEOTIDE SEQUENCE [LARGE SCALE GENOMIC DNA]</scope>
</reference>
<dbReference type="AlphaFoldDB" id="A0AAV4S0M6"/>
<dbReference type="EMBL" id="BPLR01008790">
    <property type="protein sequence ID" value="GIY27235.1"/>
    <property type="molecule type" value="Genomic_DNA"/>
</dbReference>
<accession>A0AAV4S0M6</accession>
<comment type="caution">
    <text evidence="1">The sequence shown here is derived from an EMBL/GenBank/DDBJ whole genome shotgun (WGS) entry which is preliminary data.</text>
</comment>
<organism evidence="1 2">
    <name type="scientific">Caerostris extrusa</name>
    <name type="common">Bark spider</name>
    <name type="synonym">Caerostris bankana</name>
    <dbReference type="NCBI Taxonomy" id="172846"/>
    <lineage>
        <taxon>Eukaryota</taxon>
        <taxon>Metazoa</taxon>
        <taxon>Ecdysozoa</taxon>
        <taxon>Arthropoda</taxon>
        <taxon>Chelicerata</taxon>
        <taxon>Arachnida</taxon>
        <taxon>Araneae</taxon>
        <taxon>Araneomorphae</taxon>
        <taxon>Entelegynae</taxon>
        <taxon>Araneoidea</taxon>
        <taxon>Araneidae</taxon>
        <taxon>Caerostris</taxon>
    </lineage>
</organism>
<gene>
    <name evidence="1" type="ORF">CEXT_286411</name>
</gene>
<protein>
    <submittedName>
        <fullName evidence="1">Uncharacterized protein</fullName>
    </submittedName>
</protein>
<name>A0AAV4S0M6_CAEEX</name>
<evidence type="ECO:0000313" key="1">
    <source>
        <dbReference type="EMBL" id="GIY27235.1"/>
    </source>
</evidence>
<evidence type="ECO:0000313" key="2">
    <source>
        <dbReference type="Proteomes" id="UP001054945"/>
    </source>
</evidence>
<dbReference type="Proteomes" id="UP001054945">
    <property type="component" value="Unassembled WGS sequence"/>
</dbReference>